<feature type="domain" description="AB hydrolase-1" evidence="2">
    <location>
        <begin position="79"/>
        <end position="348"/>
    </location>
</feature>
<name>A0A6A6CAZ5_ZASCE</name>
<dbReference type="Pfam" id="PF12697">
    <property type="entry name" value="Abhydrolase_6"/>
    <property type="match status" value="1"/>
</dbReference>
<dbReference type="EMBL" id="ML993612">
    <property type="protein sequence ID" value="KAF2162626.1"/>
    <property type="molecule type" value="Genomic_DNA"/>
</dbReference>
<evidence type="ECO:0000259" key="2">
    <source>
        <dbReference type="Pfam" id="PF12697"/>
    </source>
</evidence>
<evidence type="ECO:0000256" key="1">
    <source>
        <dbReference type="SAM" id="SignalP"/>
    </source>
</evidence>
<dbReference type="OrthoDB" id="190201at2759"/>
<dbReference type="RefSeq" id="XP_033663515.1">
    <property type="nucleotide sequence ID" value="XM_033818054.1"/>
</dbReference>
<dbReference type="InterPro" id="IPR000073">
    <property type="entry name" value="AB_hydrolase_1"/>
</dbReference>
<reference evidence="3" key="1">
    <citation type="journal article" date="2020" name="Stud. Mycol.">
        <title>101 Dothideomycetes genomes: a test case for predicting lifestyles and emergence of pathogens.</title>
        <authorList>
            <person name="Haridas S."/>
            <person name="Albert R."/>
            <person name="Binder M."/>
            <person name="Bloem J."/>
            <person name="Labutti K."/>
            <person name="Salamov A."/>
            <person name="Andreopoulos B."/>
            <person name="Baker S."/>
            <person name="Barry K."/>
            <person name="Bills G."/>
            <person name="Bluhm B."/>
            <person name="Cannon C."/>
            <person name="Castanera R."/>
            <person name="Culley D."/>
            <person name="Daum C."/>
            <person name="Ezra D."/>
            <person name="Gonzalez J."/>
            <person name="Henrissat B."/>
            <person name="Kuo A."/>
            <person name="Liang C."/>
            <person name="Lipzen A."/>
            <person name="Lutzoni F."/>
            <person name="Magnuson J."/>
            <person name="Mondo S."/>
            <person name="Nolan M."/>
            <person name="Ohm R."/>
            <person name="Pangilinan J."/>
            <person name="Park H.-J."/>
            <person name="Ramirez L."/>
            <person name="Alfaro M."/>
            <person name="Sun H."/>
            <person name="Tritt A."/>
            <person name="Yoshinaga Y."/>
            <person name="Zwiers L.-H."/>
            <person name="Turgeon B."/>
            <person name="Goodwin S."/>
            <person name="Spatafora J."/>
            <person name="Crous P."/>
            <person name="Grigoriev I."/>
        </authorList>
    </citation>
    <scope>NUCLEOTIDE SEQUENCE</scope>
    <source>
        <strain evidence="3">ATCC 36951</strain>
    </source>
</reference>
<proteinExistence type="predicted"/>
<dbReference type="Gene3D" id="3.40.50.1820">
    <property type="entry name" value="alpha/beta hydrolase"/>
    <property type="match status" value="1"/>
</dbReference>
<dbReference type="GeneID" id="54571326"/>
<dbReference type="InterPro" id="IPR029058">
    <property type="entry name" value="AB_hydrolase_fold"/>
</dbReference>
<keyword evidence="1" id="KW-0732">Signal</keyword>
<organism evidence="3 4">
    <name type="scientific">Zasmidium cellare ATCC 36951</name>
    <dbReference type="NCBI Taxonomy" id="1080233"/>
    <lineage>
        <taxon>Eukaryota</taxon>
        <taxon>Fungi</taxon>
        <taxon>Dikarya</taxon>
        <taxon>Ascomycota</taxon>
        <taxon>Pezizomycotina</taxon>
        <taxon>Dothideomycetes</taxon>
        <taxon>Dothideomycetidae</taxon>
        <taxon>Mycosphaerellales</taxon>
        <taxon>Mycosphaerellaceae</taxon>
        <taxon>Zasmidium</taxon>
    </lineage>
</organism>
<keyword evidence="4" id="KW-1185">Reference proteome</keyword>
<feature type="signal peptide" evidence="1">
    <location>
        <begin position="1"/>
        <end position="23"/>
    </location>
</feature>
<gene>
    <name evidence="3" type="ORF">M409DRAFT_68938</name>
</gene>
<dbReference type="Proteomes" id="UP000799537">
    <property type="component" value="Unassembled WGS sequence"/>
</dbReference>
<feature type="chain" id="PRO_5025588435" description="AB hydrolase-1 domain-containing protein" evidence="1">
    <location>
        <begin position="24"/>
        <end position="366"/>
    </location>
</feature>
<dbReference type="SUPFAM" id="SSF53474">
    <property type="entry name" value="alpha/beta-Hydrolases"/>
    <property type="match status" value="1"/>
</dbReference>
<dbReference type="AlphaFoldDB" id="A0A6A6CAZ5"/>
<protein>
    <recommendedName>
        <fullName evidence="2">AB hydrolase-1 domain-containing protein</fullName>
    </recommendedName>
</protein>
<evidence type="ECO:0000313" key="4">
    <source>
        <dbReference type="Proteomes" id="UP000799537"/>
    </source>
</evidence>
<evidence type="ECO:0000313" key="3">
    <source>
        <dbReference type="EMBL" id="KAF2162626.1"/>
    </source>
</evidence>
<accession>A0A6A6CAZ5</accession>
<sequence>MATPWVRTLAIGCILSYILAVEAALNCRDITIPVSASALNFDFPATLNLTKLVSGTFHIDGTYCEPSKAVASRRNTLQILSHGITYDRKYWSGTQFNTSIYSWVQYAANEGYPTLALDRLCYGTSSHPNGVLVCQEPMNAEIMHQILQKARRGQIAGRSFEKIVYVGHSLGSLIGNVLAQIYPADVDSYILTGFTPFLAIGGFEFILALAPLPSILIDPVRFPTPDLAYLIATSPSGAQGTLYYGDYDPAVAAQDYATRGTYPLGEIATVPLGQLPALGYTNSVLVMNGEHDQVFCTRVPTDPLVGYRGNCGEGEGSYTAQTRLLFPNVKAFEFENVEETGHDVDYHRTAQEAFAVAHGSLSRQGF</sequence>